<name>A0A2S2NRM0_SCHGA</name>
<sequence>MSENRKTYYNLYIIIFDRMRLYLYNSPSVTAGIISGRLTVILKLILLFIIGLNTAVLAHKERFSATQSNPCQTGSAHDVLYAGHHIASNSHSSATAVAYG</sequence>
<keyword evidence="1" id="KW-1133">Transmembrane helix</keyword>
<gene>
    <name evidence="2" type="ORF">g.11965</name>
</gene>
<keyword evidence="1" id="KW-0472">Membrane</keyword>
<dbReference type="EMBL" id="GGMR01007254">
    <property type="protein sequence ID" value="MBY19873.1"/>
    <property type="molecule type" value="Transcribed_RNA"/>
</dbReference>
<evidence type="ECO:0000313" key="2">
    <source>
        <dbReference type="EMBL" id="MBY19873.1"/>
    </source>
</evidence>
<dbReference type="AlphaFoldDB" id="A0A2S2NRM0"/>
<keyword evidence="1" id="KW-0812">Transmembrane</keyword>
<proteinExistence type="predicted"/>
<reference evidence="2" key="1">
    <citation type="submission" date="2018-04" db="EMBL/GenBank/DDBJ databases">
        <title>Transcriptome of Schizaphis graminum biotype I.</title>
        <authorList>
            <person name="Scully E.D."/>
            <person name="Geib S.M."/>
            <person name="Palmer N.A."/>
            <person name="Koch K."/>
            <person name="Bradshaw J."/>
            <person name="Heng-Moss T."/>
            <person name="Sarath G."/>
        </authorList>
    </citation>
    <scope>NUCLEOTIDE SEQUENCE</scope>
</reference>
<evidence type="ECO:0000256" key="1">
    <source>
        <dbReference type="SAM" id="Phobius"/>
    </source>
</evidence>
<organism evidence="2">
    <name type="scientific">Schizaphis graminum</name>
    <name type="common">Green bug aphid</name>
    <dbReference type="NCBI Taxonomy" id="13262"/>
    <lineage>
        <taxon>Eukaryota</taxon>
        <taxon>Metazoa</taxon>
        <taxon>Ecdysozoa</taxon>
        <taxon>Arthropoda</taxon>
        <taxon>Hexapoda</taxon>
        <taxon>Insecta</taxon>
        <taxon>Pterygota</taxon>
        <taxon>Neoptera</taxon>
        <taxon>Paraneoptera</taxon>
        <taxon>Hemiptera</taxon>
        <taxon>Sternorrhyncha</taxon>
        <taxon>Aphidomorpha</taxon>
        <taxon>Aphidoidea</taxon>
        <taxon>Aphididae</taxon>
        <taxon>Aphidini</taxon>
        <taxon>Schizaphis</taxon>
    </lineage>
</organism>
<feature type="transmembrane region" description="Helical" evidence="1">
    <location>
        <begin position="29"/>
        <end position="52"/>
    </location>
</feature>
<protein>
    <submittedName>
        <fullName evidence="2">Uncharacterized protein</fullName>
    </submittedName>
</protein>
<accession>A0A2S2NRM0</accession>